<evidence type="ECO:0000256" key="1">
    <source>
        <dbReference type="SAM" id="MobiDB-lite"/>
    </source>
</evidence>
<organism evidence="3 4">
    <name type="scientific">Chenopodium quinoa</name>
    <name type="common">Quinoa</name>
    <dbReference type="NCBI Taxonomy" id="63459"/>
    <lineage>
        <taxon>Eukaryota</taxon>
        <taxon>Viridiplantae</taxon>
        <taxon>Streptophyta</taxon>
        <taxon>Embryophyta</taxon>
        <taxon>Tracheophyta</taxon>
        <taxon>Spermatophyta</taxon>
        <taxon>Magnoliopsida</taxon>
        <taxon>eudicotyledons</taxon>
        <taxon>Gunneridae</taxon>
        <taxon>Pentapetalae</taxon>
        <taxon>Caryophyllales</taxon>
        <taxon>Chenopodiaceae</taxon>
        <taxon>Chenopodioideae</taxon>
        <taxon>Atripliceae</taxon>
        <taxon>Chenopodium</taxon>
    </lineage>
</organism>
<evidence type="ECO:0000313" key="3">
    <source>
        <dbReference type="EnsemblPlants" id="AUR62038584-RA:cds"/>
    </source>
</evidence>
<evidence type="ECO:0000259" key="2">
    <source>
        <dbReference type="Pfam" id="PF26138"/>
    </source>
</evidence>
<feature type="domain" description="DUF8040" evidence="2">
    <location>
        <begin position="89"/>
        <end position="179"/>
    </location>
</feature>
<accession>A0A803N0V0</accession>
<proteinExistence type="predicted"/>
<keyword evidence="4" id="KW-1185">Reference proteome</keyword>
<sequence length="197" mass="22265">MFEDKLYDIFVGTYATSNKSWSPAVGGPTIQTKHKQPVILVQDDSKEGAGDSDEELRTKDDDMEDTERSAYQSRAPPKSISSNKRGEPGSEWIHRLLTGHPNLCKEQLGVDKDIFIKLVDVLRGKELLSDGRFIHVEEQVSICLFMMAKADSYRDAAERFQHSISTICIYFRAVLTALVSLSCDIIRPYQSFITTRN</sequence>
<dbReference type="InterPro" id="IPR058353">
    <property type="entry name" value="DUF8040"/>
</dbReference>
<name>A0A803N0V0_CHEQI</name>
<feature type="compositionally biased region" description="Basic and acidic residues" evidence="1">
    <location>
        <begin position="43"/>
        <end position="60"/>
    </location>
</feature>
<dbReference type="EnsemblPlants" id="AUR62038584-RA">
    <property type="protein sequence ID" value="AUR62038584-RA:cds"/>
    <property type="gene ID" value="AUR62038584"/>
</dbReference>
<feature type="region of interest" description="Disordered" evidence="1">
    <location>
        <begin position="26"/>
        <end position="87"/>
    </location>
</feature>
<reference evidence="3" key="1">
    <citation type="journal article" date="2017" name="Nature">
        <title>The genome of Chenopodium quinoa.</title>
        <authorList>
            <person name="Jarvis D.E."/>
            <person name="Ho Y.S."/>
            <person name="Lightfoot D.J."/>
            <person name="Schmoeckel S.M."/>
            <person name="Li B."/>
            <person name="Borm T.J.A."/>
            <person name="Ohyanagi H."/>
            <person name="Mineta K."/>
            <person name="Michell C.T."/>
            <person name="Saber N."/>
            <person name="Kharbatia N.M."/>
            <person name="Rupper R.R."/>
            <person name="Sharp A.R."/>
            <person name="Dally N."/>
            <person name="Boughton B.A."/>
            <person name="Woo Y.H."/>
            <person name="Gao G."/>
            <person name="Schijlen E.G.W.M."/>
            <person name="Guo X."/>
            <person name="Momin A.A."/>
            <person name="Negrao S."/>
            <person name="Al-Babili S."/>
            <person name="Gehring C."/>
            <person name="Roessner U."/>
            <person name="Jung C."/>
            <person name="Murphy K."/>
            <person name="Arold S.T."/>
            <person name="Gojobori T."/>
            <person name="van der Linden C.G."/>
            <person name="van Loo E.N."/>
            <person name="Jellen E.N."/>
            <person name="Maughan P.J."/>
            <person name="Tester M."/>
        </authorList>
    </citation>
    <scope>NUCLEOTIDE SEQUENCE [LARGE SCALE GENOMIC DNA]</scope>
    <source>
        <strain evidence="3">cv. PI 614886</strain>
    </source>
</reference>
<dbReference type="AlphaFoldDB" id="A0A803N0V0"/>
<dbReference type="Pfam" id="PF26138">
    <property type="entry name" value="DUF8040"/>
    <property type="match status" value="1"/>
</dbReference>
<dbReference type="Gramene" id="AUR62038584-RA">
    <property type="protein sequence ID" value="AUR62038584-RA:cds"/>
    <property type="gene ID" value="AUR62038584"/>
</dbReference>
<evidence type="ECO:0000313" key="4">
    <source>
        <dbReference type="Proteomes" id="UP000596660"/>
    </source>
</evidence>
<reference evidence="3" key="2">
    <citation type="submission" date="2021-03" db="UniProtKB">
        <authorList>
            <consortium name="EnsemblPlants"/>
        </authorList>
    </citation>
    <scope>IDENTIFICATION</scope>
</reference>
<protein>
    <recommendedName>
        <fullName evidence="2">DUF8040 domain-containing protein</fullName>
    </recommendedName>
</protein>
<dbReference type="Proteomes" id="UP000596660">
    <property type="component" value="Unplaced"/>
</dbReference>